<feature type="transmembrane region" description="Helical" evidence="1">
    <location>
        <begin position="964"/>
        <end position="983"/>
    </location>
</feature>
<feature type="transmembrane region" description="Helical" evidence="1">
    <location>
        <begin position="889"/>
        <end position="909"/>
    </location>
</feature>
<feature type="transmembrane region" description="Helical" evidence="1">
    <location>
        <begin position="357"/>
        <end position="377"/>
    </location>
</feature>
<dbReference type="Gene3D" id="3.30.70.1440">
    <property type="entry name" value="Multidrug efflux transporter AcrB pore domain"/>
    <property type="match status" value="1"/>
</dbReference>
<keyword evidence="1" id="KW-0812">Transmembrane</keyword>
<protein>
    <submittedName>
        <fullName evidence="2">Acriflavin resistance protein</fullName>
    </submittedName>
</protein>
<gene>
    <name evidence="2" type="ORF">AAY24_01475</name>
</gene>
<dbReference type="KEGG" id="seds:AAY24_01475"/>
<feature type="transmembrane region" description="Helical" evidence="1">
    <location>
        <begin position="995"/>
        <end position="1018"/>
    </location>
</feature>
<dbReference type="Pfam" id="PF00873">
    <property type="entry name" value="ACR_tran"/>
    <property type="match status" value="1"/>
</dbReference>
<dbReference type="PANTHER" id="PTHR32063">
    <property type="match status" value="1"/>
</dbReference>
<dbReference type="EMBL" id="CP011412">
    <property type="protein sequence ID" value="AKH19231.1"/>
    <property type="molecule type" value="Genomic_DNA"/>
</dbReference>
<dbReference type="Gene3D" id="3.30.70.1320">
    <property type="entry name" value="Multidrug efflux transporter AcrB pore domain like"/>
    <property type="match status" value="1"/>
</dbReference>
<dbReference type="Gene3D" id="3.30.70.1430">
    <property type="entry name" value="Multidrug efflux transporter AcrB pore domain"/>
    <property type="match status" value="2"/>
</dbReference>
<accession>A0A0F7JRY4</accession>
<feature type="transmembrane region" description="Helical" evidence="1">
    <location>
        <begin position="461"/>
        <end position="480"/>
    </location>
</feature>
<dbReference type="RefSeq" id="WP_046858170.1">
    <property type="nucleotide sequence ID" value="NZ_CP011412.1"/>
</dbReference>
<feature type="transmembrane region" description="Helical" evidence="1">
    <location>
        <begin position="863"/>
        <end position="882"/>
    </location>
</feature>
<evidence type="ECO:0000313" key="3">
    <source>
        <dbReference type="Proteomes" id="UP000034410"/>
    </source>
</evidence>
<dbReference type="InterPro" id="IPR001036">
    <property type="entry name" value="Acrflvin-R"/>
</dbReference>
<dbReference type="PATRIC" id="fig|1543721.4.peg.312"/>
<keyword evidence="3" id="KW-1185">Reference proteome</keyword>
<proteinExistence type="predicted"/>
<feature type="transmembrane region" description="Helical" evidence="1">
    <location>
        <begin position="530"/>
        <end position="550"/>
    </location>
</feature>
<sequence length="1033" mass="111550">MNLARASVRRPVFASMLALIVVVLGSVALSRLQIDLLPSIELPTLTVRTQYEGADPIVMERLVTQIVEEIIATVPGVEEMTSISYEGNSRVRVSFGWGSNIDTAAVDVQATLEDEVSELPDDVVGPRVSKFDVDSYPVVILGISSKLDPVELTQIIEQQIRYRFARVPGVAQVDPWGGFNREVRIELDPVKLNALGLPLNDMLSAIRDANLDLPAGKLEQGRYQITLRAPAEFTNLDQIRNTVVGQRDGAVITVGQIATVRDTYEKPTRIIRVNGERGVRIAIRKQSGANTVEVARRVLDEVAAVNQAFPQIHITPVINQGNFIERAITNVARSVLYGGSLAVLVLLFFLRNLRSTLVISLAIPISMLATFGLLYFGGFTLNLMTLGGLALGVGMMVDSSVVVLENIFRHQQETGQSPADAAVRGTNEVASAVVAGTITTLVIFLPLIFVRGVSGALFKELAYVIMFSLFCALLVSLSLVPMLGSRLLKAHPVTGGDGWRARLAARAGASFEAMENGYRNLLAAVLRQRLITILSALAIFVASLFLAPLIGTEYMPPSDEGEVRISGEMEVGTRLDLIDRQTRLMEQIVYNAVPESVSSVVSVVTSGSRGSSKAIGEIRLSLLPATQRERSNLEIAADLRKRLENQIPGMKIRVRAPQGQFLLERLLASVEGVTVEVRGYDMDTLALLAQQVSSSLVDVPGVTDIELSRDAGIPQQEIHVKRDKISDLGLSVRDVTEVIETAVAGSKAGEYRVEGNAYRILVQLEDAEKRSLDEILDLTLRTPDGELVALRNLVESSAGEGPATIERKDQQRLITVTANVADRDLGSVAADIQERLNQIPRPVGYDLLISGNFEEQQKAFDELLVSLLLALLLVYMVLASQYESLGDPLVVMLSVPLAAIGVLVTLFLSDTTLNLQSAIGCIMLGGIVVNNAILLVDQAGRLRRSGLATDIALAEAGRRRLRPVLMTTLTTILALLPLALGIGEGADAQAPLARAVIGGLSVSTLITLVLIPAVYSLFHRDPSTAEQSAVTPD</sequence>
<dbReference type="AlphaFoldDB" id="A0A0F7JRY4"/>
<keyword evidence="1" id="KW-0472">Membrane</keyword>
<feature type="transmembrane region" description="Helical" evidence="1">
    <location>
        <begin position="12"/>
        <end position="32"/>
    </location>
</feature>
<evidence type="ECO:0000256" key="1">
    <source>
        <dbReference type="SAM" id="Phobius"/>
    </source>
</evidence>
<dbReference type="InterPro" id="IPR027463">
    <property type="entry name" value="AcrB_DN_DC_subdom"/>
</dbReference>
<dbReference type="SUPFAM" id="SSF82714">
    <property type="entry name" value="Multidrug efflux transporter AcrB TolC docking domain, DN and DC subdomains"/>
    <property type="match status" value="2"/>
</dbReference>
<dbReference type="GO" id="GO:0005886">
    <property type="term" value="C:plasma membrane"/>
    <property type="evidence" value="ECO:0007669"/>
    <property type="project" value="TreeGrafter"/>
</dbReference>
<feature type="transmembrane region" description="Helical" evidence="1">
    <location>
        <begin position="915"/>
        <end position="936"/>
    </location>
</feature>
<evidence type="ECO:0000313" key="2">
    <source>
        <dbReference type="EMBL" id="AKH19231.1"/>
    </source>
</evidence>
<organism evidence="2 3">
    <name type="scientific">Sedimenticola thiotaurini</name>
    <dbReference type="NCBI Taxonomy" id="1543721"/>
    <lineage>
        <taxon>Bacteria</taxon>
        <taxon>Pseudomonadati</taxon>
        <taxon>Pseudomonadota</taxon>
        <taxon>Gammaproteobacteria</taxon>
        <taxon>Chromatiales</taxon>
        <taxon>Sedimenticolaceae</taxon>
        <taxon>Sedimenticola</taxon>
    </lineage>
</organism>
<dbReference type="Gene3D" id="1.20.1640.10">
    <property type="entry name" value="Multidrug efflux transporter AcrB transmembrane domain"/>
    <property type="match status" value="2"/>
</dbReference>
<feature type="transmembrane region" description="Helical" evidence="1">
    <location>
        <begin position="331"/>
        <end position="350"/>
    </location>
</feature>
<dbReference type="PRINTS" id="PR00702">
    <property type="entry name" value="ACRIFLAVINRP"/>
</dbReference>
<name>A0A0F7JRY4_9GAMM</name>
<dbReference type="Gene3D" id="3.30.2090.10">
    <property type="entry name" value="Multidrug efflux transporter AcrB TolC docking domain, DN and DC subdomains"/>
    <property type="match status" value="2"/>
</dbReference>
<dbReference type="OrthoDB" id="9758297at2"/>
<dbReference type="PANTHER" id="PTHR32063:SF0">
    <property type="entry name" value="SWARMING MOTILITY PROTEIN SWRC"/>
    <property type="match status" value="1"/>
</dbReference>
<keyword evidence="1" id="KW-1133">Transmembrane helix</keyword>
<dbReference type="Proteomes" id="UP000034410">
    <property type="component" value="Chromosome"/>
</dbReference>
<feature type="transmembrane region" description="Helical" evidence="1">
    <location>
        <begin position="383"/>
        <end position="408"/>
    </location>
</feature>
<dbReference type="SUPFAM" id="SSF82693">
    <property type="entry name" value="Multidrug efflux transporter AcrB pore domain, PN1, PN2, PC1 and PC2 subdomains"/>
    <property type="match status" value="3"/>
</dbReference>
<dbReference type="SUPFAM" id="SSF82866">
    <property type="entry name" value="Multidrug efflux transporter AcrB transmembrane domain"/>
    <property type="match status" value="2"/>
</dbReference>
<dbReference type="GO" id="GO:0042910">
    <property type="term" value="F:xenobiotic transmembrane transporter activity"/>
    <property type="evidence" value="ECO:0007669"/>
    <property type="project" value="TreeGrafter"/>
</dbReference>
<feature type="transmembrane region" description="Helical" evidence="1">
    <location>
        <begin position="429"/>
        <end position="449"/>
    </location>
</feature>
<reference evidence="2 3" key="1">
    <citation type="journal article" date="2015" name="Genome Announc.">
        <title>Complete Genome Sequence of Sedimenticola thiotaurini Strain SIP-G1, a Polyphosphate- and Polyhydroxyalkanoate-Accumulating Sulfur-Oxidizing Gammaproteobacterium Isolated from Salt Marsh Sediments.</title>
        <authorList>
            <person name="Flood B.E."/>
            <person name="Jones D.S."/>
            <person name="Bailey J.V."/>
        </authorList>
    </citation>
    <scope>NUCLEOTIDE SEQUENCE [LARGE SCALE GENOMIC DNA]</scope>
    <source>
        <strain evidence="2 3">SIP-G1</strain>
    </source>
</reference>